<protein>
    <submittedName>
        <fullName evidence="2">Phosphohistidine phosphatase</fullName>
    </submittedName>
</protein>
<dbReference type="EMBL" id="QGGP01000011">
    <property type="protein sequence ID" value="PWK17156.1"/>
    <property type="molecule type" value="Genomic_DNA"/>
</dbReference>
<dbReference type="CDD" id="cd07040">
    <property type="entry name" value="HP"/>
    <property type="match status" value="1"/>
</dbReference>
<dbReference type="SUPFAM" id="SSF53254">
    <property type="entry name" value="Phosphoglycerate mutase-like"/>
    <property type="match status" value="1"/>
</dbReference>
<dbReference type="InterPro" id="IPR029033">
    <property type="entry name" value="His_PPase_superfam"/>
</dbReference>
<organism evidence="2 3">
    <name type="scientific">Xanthomarina spongicola</name>
    <dbReference type="NCBI Taxonomy" id="570520"/>
    <lineage>
        <taxon>Bacteria</taxon>
        <taxon>Pseudomonadati</taxon>
        <taxon>Bacteroidota</taxon>
        <taxon>Flavobacteriia</taxon>
        <taxon>Flavobacteriales</taxon>
        <taxon>Flavobacteriaceae</taxon>
        <taxon>Xanthomarina</taxon>
    </lineage>
</organism>
<gene>
    <name evidence="2" type="ORF">LX78_02898</name>
</gene>
<dbReference type="Pfam" id="PF00300">
    <property type="entry name" value="His_Phos_1"/>
    <property type="match status" value="1"/>
</dbReference>
<accession>A0A316DHJ5</accession>
<sequence length="161" mass="18561">MKKLIIVRHAKSSWVEQVSDHDRGLKARGLHDSELVSLKFKELHILPDIALSSTAKRARNTAEIFINNLNIDRNKFSLDENIYDFSGESLIKTIKNVDNTINTLMLFGHNHALTYFVNSFGDRYIDNVPTSGLVVIDFHIDSWKYIKKGHTTHIIFPRDLR</sequence>
<evidence type="ECO:0000256" key="1">
    <source>
        <dbReference type="PIRSR" id="PIRSR613078-2"/>
    </source>
</evidence>
<dbReference type="RefSeq" id="WP_109683471.1">
    <property type="nucleotide sequence ID" value="NZ_QGGP01000011.1"/>
</dbReference>
<dbReference type="AlphaFoldDB" id="A0A316DHJ5"/>
<dbReference type="PANTHER" id="PTHR47623:SF1">
    <property type="entry name" value="OS09G0287300 PROTEIN"/>
    <property type="match status" value="1"/>
</dbReference>
<dbReference type="Gene3D" id="3.40.50.1240">
    <property type="entry name" value="Phosphoglycerate mutase-like"/>
    <property type="match status" value="1"/>
</dbReference>
<reference evidence="2 3" key="1">
    <citation type="submission" date="2018-05" db="EMBL/GenBank/DDBJ databases">
        <title>Genomic Encyclopedia of Archaeal and Bacterial Type Strains, Phase II (KMG-II): from individual species to whole genera.</title>
        <authorList>
            <person name="Goeker M."/>
        </authorList>
    </citation>
    <scope>NUCLEOTIDE SEQUENCE [LARGE SCALE GENOMIC DNA]</scope>
    <source>
        <strain evidence="2 3">DSM 22637</strain>
    </source>
</reference>
<dbReference type="Proteomes" id="UP000245430">
    <property type="component" value="Unassembled WGS sequence"/>
</dbReference>
<feature type="binding site" evidence="1">
    <location>
        <position position="57"/>
    </location>
    <ligand>
        <name>substrate</name>
    </ligand>
</feature>
<keyword evidence="3" id="KW-1185">Reference proteome</keyword>
<dbReference type="InterPro" id="IPR013078">
    <property type="entry name" value="His_Pase_superF_clade-1"/>
</dbReference>
<dbReference type="OrthoDB" id="9810154at2"/>
<evidence type="ECO:0000313" key="3">
    <source>
        <dbReference type="Proteomes" id="UP000245430"/>
    </source>
</evidence>
<evidence type="ECO:0000313" key="2">
    <source>
        <dbReference type="EMBL" id="PWK17156.1"/>
    </source>
</evidence>
<dbReference type="PANTHER" id="PTHR47623">
    <property type="entry name" value="OS09G0287300 PROTEIN"/>
    <property type="match status" value="1"/>
</dbReference>
<comment type="caution">
    <text evidence="2">The sequence shown here is derived from an EMBL/GenBank/DDBJ whole genome shotgun (WGS) entry which is preliminary data.</text>
</comment>
<name>A0A316DHJ5_9FLAO</name>
<proteinExistence type="predicted"/>
<dbReference type="SMART" id="SM00855">
    <property type="entry name" value="PGAM"/>
    <property type="match status" value="1"/>
</dbReference>